<feature type="compositionally biased region" description="Pro residues" evidence="1">
    <location>
        <begin position="111"/>
        <end position="121"/>
    </location>
</feature>
<protein>
    <submittedName>
        <fullName evidence="2">Uncharacterized protein</fullName>
    </submittedName>
</protein>
<dbReference type="EMBL" id="MASU01000024">
    <property type="protein sequence ID" value="PXY17729.1"/>
    <property type="molecule type" value="Genomic_DNA"/>
</dbReference>
<dbReference type="InterPro" id="IPR036390">
    <property type="entry name" value="WH_DNA-bd_sf"/>
</dbReference>
<evidence type="ECO:0000313" key="2">
    <source>
        <dbReference type="EMBL" id="PXY17729.1"/>
    </source>
</evidence>
<name>A0A318LC95_9PSEU</name>
<dbReference type="SUPFAM" id="SSF46785">
    <property type="entry name" value="Winged helix' DNA-binding domain"/>
    <property type="match status" value="1"/>
</dbReference>
<evidence type="ECO:0000313" key="3">
    <source>
        <dbReference type="Proteomes" id="UP000247892"/>
    </source>
</evidence>
<accession>A0A318LC95</accession>
<proteinExistence type="predicted"/>
<organism evidence="2 3">
    <name type="scientific">Prauserella flavalba</name>
    <dbReference type="NCBI Taxonomy" id="1477506"/>
    <lineage>
        <taxon>Bacteria</taxon>
        <taxon>Bacillati</taxon>
        <taxon>Actinomycetota</taxon>
        <taxon>Actinomycetes</taxon>
        <taxon>Pseudonocardiales</taxon>
        <taxon>Pseudonocardiaceae</taxon>
        <taxon>Prauserella</taxon>
    </lineage>
</organism>
<feature type="region of interest" description="Disordered" evidence="1">
    <location>
        <begin position="74"/>
        <end position="121"/>
    </location>
</feature>
<dbReference type="Proteomes" id="UP000247892">
    <property type="component" value="Unassembled WGS sequence"/>
</dbReference>
<keyword evidence="3" id="KW-1185">Reference proteome</keyword>
<comment type="caution">
    <text evidence="2">The sequence shown here is derived from an EMBL/GenBank/DDBJ whole genome shotgun (WGS) entry which is preliminary data.</text>
</comment>
<dbReference type="AlphaFoldDB" id="A0A318LC95"/>
<reference evidence="2 3" key="1">
    <citation type="submission" date="2016-07" db="EMBL/GenBank/DDBJ databases">
        <title>Draft genome sequence of Prauserella sp. YIM 121212, isolated from alkaline soil.</title>
        <authorList>
            <person name="Ruckert C."/>
            <person name="Albersmeier A."/>
            <person name="Jiang C.-L."/>
            <person name="Jiang Y."/>
            <person name="Kalinowski J."/>
            <person name="Schneider O."/>
            <person name="Winkler A."/>
            <person name="Zotchev S.B."/>
        </authorList>
    </citation>
    <scope>NUCLEOTIDE SEQUENCE [LARGE SCALE GENOMIC DNA]</scope>
    <source>
        <strain evidence="2 3">YIM 121212</strain>
    </source>
</reference>
<dbReference type="InterPro" id="IPR036388">
    <property type="entry name" value="WH-like_DNA-bd_sf"/>
</dbReference>
<evidence type="ECO:0000256" key="1">
    <source>
        <dbReference type="SAM" id="MobiDB-lite"/>
    </source>
</evidence>
<sequence length="121" mass="13353">MLQMSDEDLDVTTARLYRGLVEQPGAEFTANPLAAGLEVPVTEVERVLGRLLEANLVTETGDERYRLYDLVRDHVTPLTDQDDEARAPRGTSSDDRVVPAAHRGGRQGHQPVPPSVQPRLL</sequence>
<dbReference type="Gene3D" id="1.10.10.10">
    <property type="entry name" value="Winged helix-like DNA-binding domain superfamily/Winged helix DNA-binding domain"/>
    <property type="match status" value="1"/>
</dbReference>
<gene>
    <name evidence="2" type="ORF">BA062_36860</name>
</gene>
<feature type="compositionally biased region" description="Basic and acidic residues" evidence="1">
    <location>
        <begin position="84"/>
        <end position="97"/>
    </location>
</feature>